<gene>
    <name evidence="1" type="ORF">FBR43_03640</name>
</gene>
<dbReference type="PANTHER" id="PTHR35175:SF2">
    <property type="entry name" value="DUF1289 DOMAIN-CONTAINING PROTEIN"/>
    <property type="match status" value="1"/>
</dbReference>
<organism evidence="1 2">
    <name type="scientific">Sphingomonas baiyangensis</name>
    <dbReference type="NCBI Taxonomy" id="2572576"/>
    <lineage>
        <taxon>Bacteria</taxon>
        <taxon>Pseudomonadati</taxon>
        <taxon>Pseudomonadota</taxon>
        <taxon>Alphaproteobacteria</taxon>
        <taxon>Sphingomonadales</taxon>
        <taxon>Sphingomonadaceae</taxon>
        <taxon>Sphingomonas</taxon>
    </lineage>
</organism>
<comment type="caution">
    <text evidence="1">The sequence shown here is derived from an EMBL/GenBank/DDBJ whole genome shotgun (WGS) entry which is preliminary data.</text>
</comment>
<dbReference type="Pfam" id="PF06945">
    <property type="entry name" value="DUF1289"/>
    <property type="match status" value="1"/>
</dbReference>
<sequence length="56" mass="6056">MVSPCILVCTLDDASGWCLGCGRTGDEIARWTAMQPAERDAVMAMLPARMARLADQ</sequence>
<dbReference type="Proteomes" id="UP000309138">
    <property type="component" value="Unassembled WGS sequence"/>
</dbReference>
<name>A0A4U1L5I9_9SPHN</name>
<accession>A0A4U1L5I9</accession>
<proteinExistence type="predicted"/>
<dbReference type="InterPro" id="IPR010710">
    <property type="entry name" value="DUF1289"/>
</dbReference>
<reference evidence="1 2" key="1">
    <citation type="submission" date="2019-04" db="EMBL/GenBank/DDBJ databases">
        <authorList>
            <person name="Yang Y."/>
            <person name="Wei D."/>
        </authorList>
    </citation>
    <scope>NUCLEOTIDE SEQUENCE [LARGE SCALE GENOMIC DNA]</scope>
    <source>
        <strain evidence="1 2">L-1-4w-11</strain>
    </source>
</reference>
<dbReference type="PANTHER" id="PTHR35175">
    <property type="entry name" value="DUF1289 DOMAIN-CONTAINING PROTEIN"/>
    <property type="match status" value="1"/>
</dbReference>
<evidence type="ECO:0000313" key="2">
    <source>
        <dbReference type="Proteomes" id="UP000309138"/>
    </source>
</evidence>
<dbReference type="OrthoDB" id="9811423at2"/>
<protein>
    <submittedName>
        <fullName evidence="1">DUF1289 domain-containing protein</fullName>
    </submittedName>
</protein>
<evidence type="ECO:0000313" key="1">
    <source>
        <dbReference type="EMBL" id="TKD52082.1"/>
    </source>
</evidence>
<dbReference type="AlphaFoldDB" id="A0A4U1L5I9"/>
<keyword evidence="2" id="KW-1185">Reference proteome</keyword>
<dbReference type="EMBL" id="SWKR01000002">
    <property type="protein sequence ID" value="TKD52082.1"/>
    <property type="molecule type" value="Genomic_DNA"/>
</dbReference>